<dbReference type="STRING" id="6205.A0A0R3X105"/>
<dbReference type="InterPro" id="IPR032675">
    <property type="entry name" value="LRR_dom_sf"/>
</dbReference>
<reference evidence="3 4" key="2">
    <citation type="submission" date="2018-11" db="EMBL/GenBank/DDBJ databases">
        <authorList>
            <consortium name="Pathogen Informatics"/>
        </authorList>
    </citation>
    <scope>NUCLEOTIDE SEQUENCE [LARGE SCALE GENOMIC DNA]</scope>
</reference>
<name>A0A0R3X105_HYDTA</name>
<dbReference type="PROSITE" id="PS51450">
    <property type="entry name" value="LRR"/>
    <property type="match status" value="1"/>
</dbReference>
<evidence type="ECO:0000313" key="4">
    <source>
        <dbReference type="Proteomes" id="UP000274429"/>
    </source>
</evidence>
<dbReference type="SUPFAM" id="SSF52058">
    <property type="entry name" value="L domain-like"/>
    <property type="match status" value="1"/>
</dbReference>
<evidence type="ECO:0000256" key="1">
    <source>
        <dbReference type="ARBA" id="ARBA00022614"/>
    </source>
</evidence>
<dbReference type="Proteomes" id="UP000274429">
    <property type="component" value="Unassembled WGS sequence"/>
</dbReference>
<accession>A0A0R3X105</accession>
<proteinExistence type="predicted"/>
<dbReference type="PANTHER" id="PTHR48051:SF54">
    <property type="entry name" value="LEUCINE-RICH REPEAT-CONTAINING PROTEIN"/>
    <property type="match status" value="1"/>
</dbReference>
<dbReference type="EMBL" id="UYWX01020326">
    <property type="protein sequence ID" value="VDM31106.1"/>
    <property type="molecule type" value="Genomic_DNA"/>
</dbReference>
<keyword evidence="1" id="KW-0433">Leucine-rich repeat</keyword>
<gene>
    <name evidence="3" type="ORF">TTAC_LOCUS6834</name>
</gene>
<dbReference type="AlphaFoldDB" id="A0A0R3X105"/>
<sequence length="289" mass="32850">MELVQCLLVNDSCRDKIDSEIFDAKVKNSDSISFENCELASIPSEILTFTQLQRLSLYGNQICSLPDIFFYSFPQLTWLDLRFNFLSAISRAVKNLQRIKNLLIGHNKIERLCLELGGIESLMGLNIEGNPLLFPSRNIINKGSKYVLQYLKECYARRTQLEKSRGRIRAAPFGVNAEATFIISSLELAKLKTAACPAISSDPPPRPRSERFILQLEEDRRLRDNTLIDEINEQVYLLGAKMDNPCLPKSLTDAKIDLVNALKLQLKIRNRRDVLTQLKPGTNPTAFME</sequence>
<organism evidence="5">
    <name type="scientific">Hydatigena taeniaeformis</name>
    <name type="common">Feline tapeworm</name>
    <name type="synonym">Taenia taeniaeformis</name>
    <dbReference type="NCBI Taxonomy" id="6205"/>
    <lineage>
        <taxon>Eukaryota</taxon>
        <taxon>Metazoa</taxon>
        <taxon>Spiralia</taxon>
        <taxon>Lophotrochozoa</taxon>
        <taxon>Platyhelminthes</taxon>
        <taxon>Cestoda</taxon>
        <taxon>Eucestoda</taxon>
        <taxon>Cyclophyllidea</taxon>
        <taxon>Taeniidae</taxon>
        <taxon>Hydatigera</taxon>
    </lineage>
</organism>
<keyword evidence="2" id="KW-0677">Repeat</keyword>
<evidence type="ECO:0000256" key="2">
    <source>
        <dbReference type="ARBA" id="ARBA00022737"/>
    </source>
</evidence>
<dbReference type="OrthoDB" id="6281021at2759"/>
<dbReference type="WBParaSite" id="TTAC_0000684901-mRNA-1">
    <property type="protein sequence ID" value="TTAC_0000684901-mRNA-1"/>
    <property type="gene ID" value="TTAC_0000684901"/>
</dbReference>
<protein>
    <submittedName>
        <fullName evidence="5">U2A'/phosphoprotein 32 family A C-terminal domain-containing protein</fullName>
    </submittedName>
</protein>
<evidence type="ECO:0000313" key="3">
    <source>
        <dbReference type="EMBL" id="VDM31106.1"/>
    </source>
</evidence>
<dbReference type="PANTHER" id="PTHR48051">
    <property type="match status" value="1"/>
</dbReference>
<dbReference type="GO" id="GO:0005737">
    <property type="term" value="C:cytoplasm"/>
    <property type="evidence" value="ECO:0007669"/>
    <property type="project" value="TreeGrafter"/>
</dbReference>
<dbReference type="InterPro" id="IPR001611">
    <property type="entry name" value="Leu-rich_rpt"/>
</dbReference>
<keyword evidence="4" id="KW-1185">Reference proteome</keyword>
<reference evidence="5" key="1">
    <citation type="submission" date="2017-02" db="UniProtKB">
        <authorList>
            <consortium name="WormBaseParasite"/>
        </authorList>
    </citation>
    <scope>IDENTIFICATION</scope>
</reference>
<dbReference type="Gene3D" id="3.80.10.10">
    <property type="entry name" value="Ribonuclease Inhibitor"/>
    <property type="match status" value="1"/>
</dbReference>
<dbReference type="Pfam" id="PF13855">
    <property type="entry name" value="LRR_8"/>
    <property type="match status" value="1"/>
</dbReference>
<dbReference type="InterPro" id="IPR050216">
    <property type="entry name" value="LRR_domain-containing"/>
</dbReference>
<evidence type="ECO:0000313" key="5">
    <source>
        <dbReference type="WBParaSite" id="TTAC_0000684901-mRNA-1"/>
    </source>
</evidence>